<proteinExistence type="inferred from homology"/>
<keyword evidence="3" id="KW-0274">FAD</keyword>
<comment type="similarity">
    <text evidence="5">Belongs to the L2HGDH family.</text>
</comment>
<organism evidence="7 8">
    <name type="scientific">Burkholderia gladioli</name>
    <name type="common">Pseudomonas marginata</name>
    <name type="synonym">Phytomonas marginata</name>
    <dbReference type="NCBI Taxonomy" id="28095"/>
    <lineage>
        <taxon>Bacteria</taxon>
        <taxon>Pseudomonadati</taxon>
        <taxon>Pseudomonadota</taxon>
        <taxon>Betaproteobacteria</taxon>
        <taxon>Burkholderiales</taxon>
        <taxon>Burkholderiaceae</taxon>
        <taxon>Burkholderia</taxon>
    </lineage>
</organism>
<accession>A0A2A7S6C7</accession>
<comment type="caution">
    <text evidence="7">The sequence shown here is derived from an EMBL/GenBank/DDBJ whole genome shotgun (WGS) entry which is preliminary data.</text>
</comment>
<gene>
    <name evidence="7" type="ORF">CRM94_32400</name>
</gene>
<dbReference type="Gene3D" id="3.30.9.10">
    <property type="entry name" value="D-Amino Acid Oxidase, subunit A, domain 2"/>
    <property type="match status" value="1"/>
</dbReference>
<evidence type="ECO:0000256" key="5">
    <source>
        <dbReference type="ARBA" id="ARBA00037941"/>
    </source>
</evidence>
<evidence type="ECO:0000256" key="1">
    <source>
        <dbReference type="ARBA" id="ARBA00001974"/>
    </source>
</evidence>
<dbReference type="Gene3D" id="3.50.50.60">
    <property type="entry name" value="FAD/NAD(P)-binding domain"/>
    <property type="match status" value="1"/>
</dbReference>
<dbReference type="Pfam" id="PF01266">
    <property type="entry name" value="DAO"/>
    <property type="match status" value="1"/>
</dbReference>
<dbReference type="PANTHER" id="PTHR43104">
    <property type="entry name" value="L-2-HYDROXYGLUTARATE DEHYDROGENASE, MITOCHONDRIAL"/>
    <property type="match status" value="1"/>
</dbReference>
<dbReference type="AlphaFoldDB" id="A0A2A7S6C7"/>
<dbReference type="InterPro" id="IPR006076">
    <property type="entry name" value="FAD-dep_OxRdtase"/>
</dbReference>
<reference evidence="8" key="1">
    <citation type="submission" date="2017-09" db="EMBL/GenBank/DDBJ databases">
        <title>FDA dAtabase for Regulatory Grade micrObial Sequences (FDA-ARGOS): Supporting development and validation of Infectious Disease Dx tests.</title>
        <authorList>
            <person name="Minogue T."/>
            <person name="Wolcott M."/>
            <person name="Wasieloski L."/>
            <person name="Aguilar W."/>
            <person name="Moore D."/>
            <person name="Tallon L."/>
            <person name="Sadzewicz L."/>
            <person name="Ott S."/>
            <person name="Zhao X."/>
            <person name="Nagaraj S."/>
            <person name="Vavikolanu K."/>
            <person name="Aluvathingal J."/>
            <person name="Nadendla S."/>
            <person name="Sichtig H."/>
        </authorList>
    </citation>
    <scope>NUCLEOTIDE SEQUENCE [LARGE SCALE GENOMIC DNA]</scope>
    <source>
        <strain evidence="8">FDAARGOS_390</strain>
    </source>
</reference>
<evidence type="ECO:0000256" key="2">
    <source>
        <dbReference type="ARBA" id="ARBA00022630"/>
    </source>
</evidence>
<dbReference type="RefSeq" id="WP_098154285.1">
    <property type="nucleotide sequence ID" value="NZ_CADEVR010000008.1"/>
</dbReference>
<dbReference type="PANTHER" id="PTHR43104:SF4">
    <property type="entry name" value="L-2-HYDROXYGLUTARATE DEHYDROGENASE, MITOCHONDRIAL"/>
    <property type="match status" value="1"/>
</dbReference>
<evidence type="ECO:0000256" key="4">
    <source>
        <dbReference type="ARBA" id="ARBA00023002"/>
    </source>
</evidence>
<sequence length="372" mass="39214">MTDSVECVVIGAGVVGLAVARACARRGWETVIVESEAMIGTGTSSRNSEVIHAGIYYAAGSLKARLCVAGKQQLYAYCEAGGVPHRRCGKLIVASDAAQRDALDAIEAAARANGVTDLRRLDAARARALEPSLHCVAALESPSTGIVDSHALMLALLGDAERAGAMIAYRSPVSGGEILREAGGPLIELEVGGDEPMTIRARRVINAAGLHAQAVARALRGLPADTIPRERYAKGNYYSLAGRAPFSRLIYPVPEPGGLGVHLTLDLANQARFGPDVEWVDSIDYRVDPARAERFYAAIRRYWPALPDQSLQPAYSGIRPKLDTPDADFVIQGAGVHGVAGLVNLYGIESPGLTASLAIADEVLARLDEAAG</sequence>
<dbReference type="GO" id="GO:0047545">
    <property type="term" value="F:(S)-2-hydroxyglutarate dehydrogenase activity"/>
    <property type="evidence" value="ECO:0007669"/>
    <property type="project" value="TreeGrafter"/>
</dbReference>
<evidence type="ECO:0000259" key="6">
    <source>
        <dbReference type="Pfam" id="PF01266"/>
    </source>
</evidence>
<keyword evidence="2" id="KW-0285">Flavoprotein</keyword>
<evidence type="ECO:0000313" key="8">
    <source>
        <dbReference type="Proteomes" id="UP000220629"/>
    </source>
</evidence>
<evidence type="ECO:0000313" key="7">
    <source>
        <dbReference type="EMBL" id="PEH39022.1"/>
    </source>
</evidence>
<feature type="domain" description="FAD dependent oxidoreductase" evidence="6">
    <location>
        <begin position="7"/>
        <end position="363"/>
    </location>
</feature>
<protein>
    <submittedName>
        <fullName evidence="7">FAD-dependent oxidoreductase</fullName>
    </submittedName>
</protein>
<dbReference type="SUPFAM" id="SSF51905">
    <property type="entry name" value="FAD/NAD(P)-binding domain"/>
    <property type="match status" value="1"/>
</dbReference>
<dbReference type="InterPro" id="IPR036188">
    <property type="entry name" value="FAD/NAD-bd_sf"/>
</dbReference>
<evidence type="ECO:0000256" key="3">
    <source>
        <dbReference type="ARBA" id="ARBA00022827"/>
    </source>
</evidence>
<comment type="cofactor">
    <cofactor evidence="1">
        <name>FAD</name>
        <dbReference type="ChEBI" id="CHEBI:57692"/>
    </cofactor>
</comment>
<keyword evidence="4" id="KW-0560">Oxidoreductase</keyword>
<dbReference type="EMBL" id="PDDY01000004">
    <property type="protein sequence ID" value="PEH39022.1"/>
    <property type="molecule type" value="Genomic_DNA"/>
</dbReference>
<dbReference type="Proteomes" id="UP000220629">
    <property type="component" value="Unassembled WGS sequence"/>
</dbReference>
<name>A0A2A7S6C7_BURGA</name>